<dbReference type="PANTHER" id="PTHR30336">
    <property type="entry name" value="INNER MEMBRANE PROTEIN, PROBABLE PERMEASE"/>
    <property type="match status" value="1"/>
</dbReference>
<evidence type="ECO:0000259" key="2">
    <source>
        <dbReference type="Pfam" id="PF02698"/>
    </source>
</evidence>
<dbReference type="PANTHER" id="PTHR30336:SF4">
    <property type="entry name" value="ENVELOPE BIOGENESIS FACTOR ELYC"/>
    <property type="match status" value="1"/>
</dbReference>
<evidence type="ECO:0000313" key="4">
    <source>
        <dbReference type="Proteomes" id="UP000887222"/>
    </source>
</evidence>
<dbReference type="EMBL" id="BPMK01000021">
    <property type="protein sequence ID" value="GIZ53895.1"/>
    <property type="molecule type" value="Genomic_DNA"/>
</dbReference>
<feature type="transmembrane region" description="Helical" evidence="1">
    <location>
        <begin position="12"/>
        <end position="32"/>
    </location>
</feature>
<keyword evidence="1" id="KW-1133">Transmembrane helix</keyword>
<sequence length="278" mass="30793">MDTIVFWFTKLAWMLLSPDSLFLLCLVGLWLMIRWGWTRAARRLLMALIVVLAVVALLPVHEWMFHPLERRFPAPTSLPESVDGIILLGGAEEALQANAWGGPEVNQAAERYLAFLMLARTYPDAKLVFTGGSHRLVDQALKEADVAVRLLTQQGLDTGRLVVEREARNTAENVRRTRELFRPAAGEKWVLVTSAYHMPRAAGSFCRAGWPVIAYPVDHRSVPGRMLRLDLDLIRHAAGATTAAREWIGLASYYLGGKTEALLPAPCVDAPSARDAGT</sequence>
<evidence type="ECO:0000313" key="3">
    <source>
        <dbReference type="EMBL" id="GIZ53895.1"/>
    </source>
</evidence>
<keyword evidence="1" id="KW-0812">Transmembrane</keyword>
<dbReference type="InterPro" id="IPR014729">
    <property type="entry name" value="Rossmann-like_a/b/a_fold"/>
</dbReference>
<dbReference type="CDD" id="cd06259">
    <property type="entry name" value="YdcF-like"/>
    <property type="match status" value="1"/>
</dbReference>
<dbReference type="Proteomes" id="UP000887222">
    <property type="component" value="Unassembled WGS sequence"/>
</dbReference>
<evidence type="ECO:0000256" key="1">
    <source>
        <dbReference type="SAM" id="Phobius"/>
    </source>
</evidence>
<dbReference type="Pfam" id="PF02698">
    <property type="entry name" value="DUF218"/>
    <property type="match status" value="1"/>
</dbReference>
<dbReference type="InterPro" id="IPR003848">
    <property type="entry name" value="DUF218"/>
</dbReference>
<feature type="transmembrane region" description="Helical" evidence="1">
    <location>
        <begin position="44"/>
        <end position="65"/>
    </location>
</feature>
<reference evidence="3 4" key="1">
    <citation type="journal article" date="2022" name="Int. J. Syst. Evol. Microbiol.">
        <title>Noviherbaspirillum aridicola sp. nov., isolated from an arid soil in Pakistan.</title>
        <authorList>
            <person name="Khan I.U."/>
            <person name="Saqib M."/>
            <person name="Amin A."/>
            <person name="Hussain F."/>
            <person name="Li L."/>
            <person name="Liu Y.H."/>
            <person name="Fang B.Z."/>
            <person name="Ahmed I."/>
            <person name="Li W.J."/>
        </authorList>
    </citation>
    <scope>NUCLEOTIDE SEQUENCE [LARGE SCALE GENOMIC DNA]</scope>
    <source>
        <strain evidence="3 4">NCCP-691</strain>
    </source>
</reference>
<feature type="domain" description="DUF218" evidence="2">
    <location>
        <begin position="83"/>
        <end position="249"/>
    </location>
</feature>
<protein>
    <recommendedName>
        <fullName evidence="2">DUF218 domain-containing protein</fullName>
    </recommendedName>
</protein>
<gene>
    <name evidence="3" type="ORF">NCCP691_39090</name>
</gene>
<comment type="caution">
    <text evidence="3">The sequence shown here is derived from an EMBL/GenBank/DDBJ whole genome shotgun (WGS) entry which is preliminary data.</text>
</comment>
<dbReference type="InterPro" id="IPR051599">
    <property type="entry name" value="Cell_Envelope_Assoc"/>
</dbReference>
<organism evidence="3 4">
    <name type="scientific">Noviherbaspirillum aridicola</name>
    <dbReference type="NCBI Taxonomy" id="2849687"/>
    <lineage>
        <taxon>Bacteria</taxon>
        <taxon>Pseudomonadati</taxon>
        <taxon>Pseudomonadota</taxon>
        <taxon>Betaproteobacteria</taxon>
        <taxon>Burkholderiales</taxon>
        <taxon>Oxalobacteraceae</taxon>
        <taxon>Noviherbaspirillum</taxon>
    </lineage>
</organism>
<accession>A0ABQ4Q9L0</accession>
<name>A0ABQ4Q9L0_9BURK</name>
<proteinExistence type="predicted"/>
<keyword evidence="4" id="KW-1185">Reference proteome</keyword>
<keyword evidence="1" id="KW-0472">Membrane</keyword>
<dbReference type="RefSeq" id="WP_220810306.1">
    <property type="nucleotide sequence ID" value="NZ_BPMK01000021.1"/>
</dbReference>
<dbReference type="Gene3D" id="3.40.50.620">
    <property type="entry name" value="HUPs"/>
    <property type="match status" value="1"/>
</dbReference>